<evidence type="ECO:0000256" key="1">
    <source>
        <dbReference type="SAM" id="MobiDB-lite"/>
    </source>
</evidence>
<feature type="region of interest" description="Disordered" evidence="1">
    <location>
        <begin position="1"/>
        <end position="53"/>
    </location>
</feature>
<proteinExistence type="predicted"/>
<organism evidence="2 3">
    <name type="scientific">Apiospora marii</name>
    <dbReference type="NCBI Taxonomy" id="335849"/>
    <lineage>
        <taxon>Eukaryota</taxon>
        <taxon>Fungi</taxon>
        <taxon>Dikarya</taxon>
        <taxon>Ascomycota</taxon>
        <taxon>Pezizomycotina</taxon>
        <taxon>Sordariomycetes</taxon>
        <taxon>Xylariomycetidae</taxon>
        <taxon>Amphisphaeriales</taxon>
        <taxon>Apiosporaceae</taxon>
        <taxon>Apiospora</taxon>
    </lineage>
</organism>
<name>A0ABR1SH92_9PEZI</name>
<reference evidence="2 3" key="1">
    <citation type="submission" date="2023-01" db="EMBL/GenBank/DDBJ databases">
        <title>Analysis of 21 Apiospora genomes using comparative genomics revels a genus with tremendous synthesis potential of carbohydrate active enzymes and secondary metabolites.</title>
        <authorList>
            <person name="Sorensen T."/>
        </authorList>
    </citation>
    <scope>NUCLEOTIDE SEQUENCE [LARGE SCALE GENOMIC DNA]</scope>
    <source>
        <strain evidence="2 3">CBS 20057</strain>
    </source>
</reference>
<sequence length="166" mass="18167">MSAEQTTKHEAIEGGQHEDGLSTKVMTKTTSDTSEETPAHAAPPPLNDNAGITLGDDVDNDAIIQALLNLPVYGGYWDPRPFSLTEPLDTRGNPIPLDIESVLANVEMIMEGFEQDENYQGELQLANPTEAEEQELHNAIVALLMANRRLQATQAGVCRRIRDTND</sequence>
<dbReference type="Proteomes" id="UP001396898">
    <property type="component" value="Unassembled WGS sequence"/>
</dbReference>
<accession>A0ABR1SH92</accession>
<protein>
    <submittedName>
        <fullName evidence="2">Uncharacterized protein</fullName>
    </submittedName>
</protein>
<feature type="compositionally biased region" description="Basic and acidic residues" evidence="1">
    <location>
        <begin position="1"/>
        <end position="21"/>
    </location>
</feature>
<evidence type="ECO:0000313" key="2">
    <source>
        <dbReference type="EMBL" id="KAK8033705.1"/>
    </source>
</evidence>
<comment type="caution">
    <text evidence="2">The sequence shown here is derived from an EMBL/GenBank/DDBJ whole genome shotgun (WGS) entry which is preliminary data.</text>
</comment>
<gene>
    <name evidence="2" type="ORF">PG991_003103</name>
</gene>
<keyword evidence="3" id="KW-1185">Reference proteome</keyword>
<dbReference type="EMBL" id="JAQQWI010000006">
    <property type="protein sequence ID" value="KAK8033705.1"/>
    <property type="molecule type" value="Genomic_DNA"/>
</dbReference>
<evidence type="ECO:0000313" key="3">
    <source>
        <dbReference type="Proteomes" id="UP001396898"/>
    </source>
</evidence>